<dbReference type="RefSeq" id="WP_070402659.1">
    <property type="nucleotide sequence ID" value="NZ_BJVW01000003.1"/>
</dbReference>
<dbReference type="Proteomes" id="UP000179145">
    <property type="component" value="Chromosome"/>
</dbReference>
<proteinExistence type="predicted"/>
<dbReference type="Gene3D" id="3.40.630.30">
    <property type="match status" value="1"/>
</dbReference>
<evidence type="ECO:0000256" key="1">
    <source>
        <dbReference type="ARBA" id="ARBA00022679"/>
    </source>
</evidence>
<keyword evidence="2" id="KW-0012">Acyltransferase</keyword>
<dbReference type="CDD" id="cd04301">
    <property type="entry name" value="NAT_SF"/>
    <property type="match status" value="1"/>
</dbReference>
<evidence type="ECO:0000313" key="4">
    <source>
        <dbReference type="Proteomes" id="UP000179145"/>
    </source>
</evidence>
<dbReference type="OrthoDB" id="5459937at2"/>
<dbReference type="KEGG" id="kba:A0U89_07175"/>
<dbReference type="eggNOG" id="COG1247">
    <property type="taxonomic scope" value="Bacteria"/>
</dbReference>
<dbReference type="PROSITE" id="PS51186">
    <property type="entry name" value="GNAT"/>
    <property type="match status" value="1"/>
</dbReference>
<dbReference type="Pfam" id="PF00583">
    <property type="entry name" value="Acetyltransf_1"/>
    <property type="match status" value="1"/>
</dbReference>
<organism evidence="3 4">
    <name type="scientific">Kozakia baliensis</name>
    <dbReference type="NCBI Taxonomy" id="153496"/>
    <lineage>
        <taxon>Bacteria</taxon>
        <taxon>Pseudomonadati</taxon>
        <taxon>Pseudomonadota</taxon>
        <taxon>Alphaproteobacteria</taxon>
        <taxon>Acetobacterales</taxon>
        <taxon>Acetobacteraceae</taxon>
        <taxon>Kozakia</taxon>
    </lineage>
</organism>
<sequence length="170" mass="19084">MVELRDATEADLPAILSITNDAIKNSDAIWAYTAQTMAQRRAWMKDRQDKGFPVVVAVEGDVVLGFASYGPFRPYEGYNRTVEHSIYVAELARRRGVGRLLLAEMVIRAERAGMHAIVGVITASNEASVALHRDSGFQSSSVLPEFGRKFGRWLDLVFMYRLFETNSHED</sequence>
<gene>
    <name evidence="3" type="ORF">A0U89_07175</name>
</gene>
<dbReference type="PANTHER" id="PTHR43072:SF23">
    <property type="entry name" value="UPF0039 PROTEIN C11D3.02C"/>
    <property type="match status" value="1"/>
</dbReference>
<dbReference type="SUPFAM" id="SSF55729">
    <property type="entry name" value="Acyl-CoA N-acyltransferases (Nat)"/>
    <property type="match status" value="1"/>
</dbReference>
<dbReference type="InterPro" id="IPR016181">
    <property type="entry name" value="Acyl_CoA_acyltransferase"/>
</dbReference>
<evidence type="ECO:0000313" key="3">
    <source>
        <dbReference type="EMBL" id="AOX16959.1"/>
    </source>
</evidence>
<dbReference type="GO" id="GO:0016747">
    <property type="term" value="F:acyltransferase activity, transferring groups other than amino-acyl groups"/>
    <property type="evidence" value="ECO:0007669"/>
    <property type="project" value="InterPro"/>
</dbReference>
<accession>A0A1D8UTL5</accession>
<protein>
    <submittedName>
        <fullName evidence="3">Acetyltransferase</fullName>
    </submittedName>
</protein>
<dbReference type="InterPro" id="IPR000182">
    <property type="entry name" value="GNAT_dom"/>
</dbReference>
<dbReference type="AlphaFoldDB" id="A0A1D8UTL5"/>
<evidence type="ECO:0000256" key="2">
    <source>
        <dbReference type="ARBA" id="ARBA00023315"/>
    </source>
</evidence>
<keyword evidence="1 3" id="KW-0808">Transferase</keyword>
<keyword evidence="4" id="KW-1185">Reference proteome</keyword>
<name>A0A1D8UTL5_9PROT</name>
<dbReference type="EMBL" id="CP014674">
    <property type="protein sequence ID" value="AOX16959.1"/>
    <property type="molecule type" value="Genomic_DNA"/>
</dbReference>
<dbReference type="PANTHER" id="PTHR43072">
    <property type="entry name" value="N-ACETYLTRANSFERASE"/>
    <property type="match status" value="1"/>
</dbReference>
<dbReference type="STRING" id="153496.A0U89_07175"/>
<reference evidence="3 4" key="1">
    <citation type="journal article" date="2016" name="Microb. Cell Fact.">
        <title>Dissection of exopolysaccharide biosynthesis in Kozakia baliensis.</title>
        <authorList>
            <person name="Brandt J.U."/>
            <person name="Jakob F."/>
            <person name="Behr J."/>
            <person name="Geissler A.J."/>
            <person name="Vogel R.F."/>
        </authorList>
    </citation>
    <scope>NUCLEOTIDE SEQUENCE [LARGE SCALE GENOMIC DNA]</scope>
    <source>
        <strain evidence="3 4">DSM 14400</strain>
    </source>
</reference>